<comment type="caution">
    <text evidence="2">The sequence shown here is derived from an EMBL/GenBank/DDBJ whole genome shotgun (WGS) entry which is preliminary data.</text>
</comment>
<reference evidence="2 3" key="1">
    <citation type="submission" date="2023-09" db="EMBL/GenBank/DDBJ databases">
        <title>Novel taxa isolated from Blanes Bay.</title>
        <authorList>
            <person name="Rey-Velasco X."/>
            <person name="Lucena T."/>
        </authorList>
    </citation>
    <scope>NUCLEOTIDE SEQUENCE [LARGE SCALE GENOMIC DNA]</scope>
    <source>
        <strain evidence="2 3">S334</strain>
    </source>
</reference>
<feature type="domain" description="Carrier" evidence="1">
    <location>
        <begin position="1"/>
        <end position="77"/>
    </location>
</feature>
<dbReference type="InterPro" id="IPR009081">
    <property type="entry name" value="PP-bd_ACP"/>
</dbReference>
<dbReference type="EMBL" id="JAVTTP010000001">
    <property type="protein sequence ID" value="MDT7827317.1"/>
    <property type="molecule type" value="Genomic_DNA"/>
</dbReference>
<dbReference type="RefSeq" id="WP_314012188.1">
    <property type="nucleotide sequence ID" value="NZ_JAVTTP010000001.1"/>
</dbReference>
<proteinExistence type="predicted"/>
<gene>
    <name evidence="2" type="ORF">RQM65_01400</name>
</gene>
<evidence type="ECO:0000313" key="3">
    <source>
        <dbReference type="Proteomes" id="UP001250656"/>
    </source>
</evidence>
<dbReference type="Gene3D" id="1.10.1200.10">
    <property type="entry name" value="ACP-like"/>
    <property type="match status" value="1"/>
</dbReference>
<dbReference type="Pfam" id="PF00550">
    <property type="entry name" value="PP-binding"/>
    <property type="match status" value="1"/>
</dbReference>
<protein>
    <submittedName>
        <fullName evidence="2">Acyl carrier protein</fullName>
    </submittedName>
</protein>
<keyword evidence="3" id="KW-1185">Reference proteome</keyword>
<dbReference type="SUPFAM" id="SSF47336">
    <property type="entry name" value="ACP-like"/>
    <property type="match status" value="1"/>
</dbReference>
<sequence length="83" mass="9512">MNEKIISYIKTEISMSPLTDIEFDEDLLGNGIVDSLGMVKLTVFLEREFKIKIAPEDMTVENFNTIQSISHYLSEKLDQAKNK</sequence>
<name>A0ABU3L0R8_9FLAO</name>
<accession>A0ABU3L0R8</accession>
<evidence type="ECO:0000259" key="1">
    <source>
        <dbReference type="PROSITE" id="PS50075"/>
    </source>
</evidence>
<dbReference type="PROSITE" id="PS50075">
    <property type="entry name" value="CARRIER"/>
    <property type="match status" value="1"/>
</dbReference>
<organism evidence="2 3">
    <name type="scientific">Pricia mediterranea</name>
    <dbReference type="NCBI Taxonomy" id="3076079"/>
    <lineage>
        <taxon>Bacteria</taxon>
        <taxon>Pseudomonadati</taxon>
        <taxon>Bacteroidota</taxon>
        <taxon>Flavobacteriia</taxon>
        <taxon>Flavobacteriales</taxon>
        <taxon>Flavobacteriaceae</taxon>
        <taxon>Pricia</taxon>
    </lineage>
</organism>
<evidence type="ECO:0000313" key="2">
    <source>
        <dbReference type="EMBL" id="MDT7827317.1"/>
    </source>
</evidence>
<dbReference type="Proteomes" id="UP001250656">
    <property type="component" value="Unassembled WGS sequence"/>
</dbReference>
<dbReference type="InterPro" id="IPR036736">
    <property type="entry name" value="ACP-like_sf"/>
</dbReference>